<reference evidence="1 2" key="1">
    <citation type="submission" date="2013-03" db="EMBL/GenBank/DDBJ databases">
        <title>Reference genome for the Human Microbiome Project.</title>
        <authorList>
            <person name="Aqrawi P."/>
            <person name="Ayvaz T."/>
            <person name="Bess C."/>
            <person name="Blankenburg K."/>
            <person name="Coyle M."/>
            <person name="Deng J."/>
            <person name="Forbes L."/>
            <person name="Fowler G."/>
            <person name="Francisco L."/>
            <person name="Fu Q."/>
            <person name="Gibbs R."/>
            <person name="Gross S."/>
            <person name="Gubbala S."/>
            <person name="Hale W."/>
            <person name="Hemphill L."/>
            <person name="Highlander S."/>
            <person name="Hirani K."/>
            <person name="Jackson L."/>
            <person name="Jakkamsetti A."/>
            <person name="Javaid M."/>
            <person name="Jayaseelan J.C."/>
            <person name="Jiang H."/>
            <person name="Joshi V."/>
            <person name="Korchina V."/>
            <person name="Kovar C."/>
            <person name="Lara F."/>
            <person name="Lee S."/>
            <person name="Liu Y."/>
            <person name="Mata R."/>
            <person name="Mathew T."/>
            <person name="Munidasa M."/>
            <person name="Muzny D."/>
            <person name="Nazareth L."/>
            <person name="Ngo R."/>
            <person name="Nguyen L."/>
            <person name="Nguyen N."/>
            <person name="Okwuonu G."/>
            <person name="Ongeri F."/>
            <person name="Palculict T."/>
            <person name="Patil S."/>
            <person name="Petrosino J."/>
            <person name="Pham C."/>
            <person name="Pham P."/>
            <person name="Pu L.-L."/>
            <person name="Qin X."/>
            <person name="Qu J."/>
            <person name="Reid J."/>
            <person name="Ross M."/>
            <person name="Ruth R."/>
            <person name="Saada N."/>
            <person name="San Lucas F."/>
            <person name="Santibanez J."/>
            <person name="Shang Y."/>
            <person name="Simmons D."/>
            <person name="Song X.-Z."/>
            <person name="Tang L.-Y."/>
            <person name="Thornton R."/>
            <person name="Warren J."/>
            <person name="Weissenberger G."/>
            <person name="Wilczek-Boney K."/>
            <person name="Worley K."/>
            <person name="Youmans B."/>
            <person name="Zhang J."/>
            <person name="Zhang L."/>
            <person name="Zhao Z."/>
            <person name="Zhou C."/>
            <person name="Zhu D."/>
            <person name="Zhu Y."/>
        </authorList>
    </citation>
    <scope>NUCLEOTIDE SEQUENCE [LARGE SCALE GENOMIC DNA]</scope>
    <source>
        <strain evidence="1 2">F0333</strain>
    </source>
</reference>
<dbReference type="PANTHER" id="PTHR10151:SF120">
    <property type="entry name" value="BIS(5'-ADENOSYL)-TRIPHOSPHATASE"/>
    <property type="match status" value="1"/>
</dbReference>
<dbReference type="InterPro" id="IPR002591">
    <property type="entry name" value="Phosphodiest/P_Trfase"/>
</dbReference>
<dbReference type="HOGENOM" id="CLU_039939_0_0_11"/>
<dbReference type="SUPFAM" id="SSF53649">
    <property type="entry name" value="Alkaline phosphatase-like"/>
    <property type="match status" value="1"/>
</dbReference>
<protein>
    <recommendedName>
        <fullName evidence="3">Type I phosphodiesterase/nucleotide pyrophosphatase</fullName>
    </recommendedName>
</protein>
<name>N6X6Y2_9ACTO</name>
<evidence type="ECO:0000313" key="2">
    <source>
        <dbReference type="Proteomes" id="UP000013015"/>
    </source>
</evidence>
<dbReference type="STRING" id="888050.HMPREF9004_0026"/>
<dbReference type="PANTHER" id="PTHR10151">
    <property type="entry name" value="ECTONUCLEOTIDE PYROPHOSPHATASE/PHOSPHODIESTERASE"/>
    <property type="match status" value="1"/>
</dbReference>
<dbReference type="InterPro" id="IPR017850">
    <property type="entry name" value="Alkaline_phosphatase_core_sf"/>
</dbReference>
<dbReference type="eggNOG" id="COG1524">
    <property type="taxonomic scope" value="Bacteria"/>
</dbReference>
<keyword evidence="2" id="KW-1185">Reference proteome</keyword>
<dbReference type="EMBL" id="AQHZ01000001">
    <property type="protein sequence ID" value="ENO19107.1"/>
    <property type="molecule type" value="Genomic_DNA"/>
</dbReference>
<organism evidence="1 2">
    <name type="scientific">Schaalia cardiffensis F0333</name>
    <dbReference type="NCBI Taxonomy" id="888050"/>
    <lineage>
        <taxon>Bacteria</taxon>
        <taxon>Bacillati</taxon>
        <taxon>Actinomycetota</taxon>
        <taxon>Actinomycetes</taxon>
        <taxon>Actinomycetales</taxon>
        <taxon>Actinomycetaceae</taxon>
        <taxon>Schaalia</taxon>
    </lineage>
</organism>
<dbReference type="OrthoDB" id="9779267at2"/>
<comment type="caution">
    <text evidence="1">The sequence shown here is derived from an EMBL/GenBank/DDBJ whole genome shotgun (WGS) entry which is preliminary data.</text>
</comment>
<evidence type="ECO:0000313" key="1">
    <source>
        <dbReference type="EMBL" id="ENO19107.1"/>
    </source>
</evidence>
<dbReference type="PATRIC" id="fig|888050.3.peg.25"/>
<accession>N6X6Y2</accession>
<evidence type="ECO:0008006" key="3">
    <source>
        <dbReference type="Google" id="ProtNLM"/>
    </source>
</evidence>
<dbReference type="Pfam" id="PF01663">
    <property type="entry name" value="Phosphodiest"/>
    <property type="match status" value="1"/>
</dbReference>
<proteinExistence type="predicted"/>
<gene>
    <name evidence="1" type="ORF">HMPREF9004_0026</name>
</gene>
<dbReference type="RefSeq" id="WP_005961510.1">
    <property type="nucleotide sequence ID" value="NZ_CP040505.1"/>
</dbReference>
<dbReference type="Proteomes" id="UP000013015">
    <property type="component" value="Unassembled WGS sequence"/>
</dbReference>
<dbReference type="GO" id="GO:0016787">
    <property type="term" value="F:hydrolase activity"/>
    <property type="evidence" value="ECO:0007669"/>
    <property type="project" value="UniProtKB-ARBA"/>
</dbReference>
<dbReference type="Gene3D" id="3.40.720.10">
    <property type="entry name" value="Alkaline Phosphatase, subunit A"/>
    <property type="match status" value="1"/>
</dbReference>
<sequence>MSASDLSVRLNVPAWADLPTHKDPRITDVFAAGLACIDETLPGASLGARDALGLKKGGEQLLFILVDGLGFLPLMENLGHAPTLRSFREEILSIHTIAPSTTAAAITAFGTGREPGATRMVGYSVAQGDHVMNLLAFEGGPDPEAWQECPSFFEGLKGVGVESVVISPHAFASSGLTRAALRGARHHGAMSWQERCDAALRELRAGTRVVYLYWSDVDHAGHAHGVDSWQWTEALELFDEGLGALFRRMPAGVCSILTADHGMVDIDHSQIRDLAEDGALAEGVRLIAGETRAVHVHAKPGSAEAVRRRWAEVLGESAWVLSPEEAGAVMGQGPGLAQIGDAVVFMSGRGGVVDSRTQPQRMREMPGVHGSLTSAEMRIPVLQVS</sequence>
<dbReference type="AlphaFoldDB" id="N6X6Y2"/>